<sequence>MSPRHRAPARKRGSEHGHGAPAERDRRLLAPARTIRARLGIILALPTALLIALAGLGVAGRFRVAADAGTAVSDIELILAVQDLVHSLQRERGVTSGLLGGAGQYRPQVDAQRRASDRARAALDRRLGDTGGAVPRAVREALGRLGTLGAVRGSIDAGRTRRAAALDYYTAAVTALNTVSADASAGREDRTLRLGLEALGVLGEAKEATALERGHLNGVFAAGRFTQDDYLRFAQVRAAKLDALARFRRVAAPRRAAALEGAERTPQAIAAAAYEQRALDGAAGQRLRLAPARWWAAMTTLVDDLRTVQHAIGEDVRARALRIEAGARRTLALYAGAAAATLVTAVLLWLYAFGSIVRPLRLLAAEGHETAERRLPAAVARIQAAEDPGSVVPDLPRSRLTRRADEFADVAEALDDLQRTAVRLAAEQAVMRHNTAESLANLGRRNQNLVRRQLGFISALEREEEDPGALANLFELDHLATRMRRNAESLLVLVGEHSPRRATGTVPVGDVLRAAFAEVEDYRRVLLRRADEAAVKGTVAAEIAHLLAELVENALTFSPPDREVEVHARSDGSSYHIAIVDQGLGMDAEAMATANARLRGEQSFLVAPARDLGHYVVGRLAERLGIKVWLHDSPLNGVTARIALPGSVLAPAGRPAPEPVAAMAAPPPSGGTPERAAAAAAPAPAADPPDDVATTRNGLAKRRPREGALRRPQRPAPPPEHPPHAEPERTPDQVRSMLDAFRSGVHRATEAGPPARPRDERTGER</sequence>
<name>A0A7K0BXH2_9ACTN</name>
<dbReference type="InterPro" id="IPR050428">
    <property type="entry name" value="TCS_sensor_his_kinase"/>
</dbReference>
<evidence type="ECO:0000256" key="3">
    <source>
        <dbReference type="ARBA" id="ARBA00022553"/>
    </source>
</evidence>
<feature type="transmembrane region" description="Helical" evidence="7">
    <location>
        <begin position="331"/>
        <end position="352"/>
    </location>
</feature>
<dbReference type="PANTHER" id="PTHR45436:SF5">
    <property type="entry name" value="SENSOR HISTIDINE KINASE TRCS"/>
    <property type="match status" value="1"/>
</dbReference>
<evidence type="ECO:0000256" key="4">
    <source>
        <dbReference type="ARBA" id="ARBA00022679"/>
    </source>
</evidence>
<reference evidence="9 10" key="1">
    <citation type="submission" date="2019-10" db="EMBL/GenBank/DDBJ databases">
        <title>Actinomadura rubteroloni sp. nov. and Actinomadura macrotermitis sp. nov., isolated from the gut of fungus growing-termite Macrotermes natalensis.</title>
        <authorList>
            <person name="Benndorf R."/>
            <person name="Martin K."/>
            <person name="Kuefner M."/>
            <person name="De Beer W."/>
            <person name="Kaster A.-K."/>
            <person name="Vollmers J."/>
            <person name="Poulsen M."/>
            <person name="Beemelmanns C."/>
        </authorList>
    </citation>
    <scope>NUCLEOTIDE SEQUENCE [LARGE SCALE GENOMIC DNA]</scope>
    <source>
        <strain evidence="9 10">RB68</strain>
    </source>
</reference>
<feature type="transmembrane region" description="Helical" evidence="7">
    <location>
        <begin position="39"/>
        <end position="59"/>
    </location>
</feature>
<evidence type="ECO:0000313" key="9">
    <source>
        <dbReference type="EMBL" id="MQY05885.1"/>
    </source>
</evidence>
<proteinExistence type="predicted"/>
<dbReference type="PANTHER" id="PTHR45436">
    <property type="entry name" value="SENSOR HISTIDINE KINASE YKOH"/>
    <property type="match status" value="1"/>
</dbReference>
<dbReference type="InterPro" id="IPR036890">
    <property type="entry name" value="HATPase_C_sf"/>
</dbReference>
<accession>A0A7K0BXH2</accession>
<comment type="catalytic activity">
    <reaction evidence="1">
        <text>ATP + protein L-histidine = ADP + protein N-phospho-L-histidine.</text>
        <dbReference type="EC" id="2.7.13.3"/>
    </reaction>
</comment>
<dbReference type="EMBL" id="WEGH01000002">
    <property type="protein sequence ID" value="MQY05885.1"/>
    <property type="molecule type" value="Genomic_DNA"/>
</dbReference>
<feature type="compositionally biased region" description="Basic and acidic residues" evidence="6">
    <location>
        <begin position="756"/>
        <end position="765"/>
    </location>
</feature>
<dbReference type="EC" id="2.7.13.3" evidence="2"/>
<evidence type="ECO:0000256" key="2">
    <source>
        <dbReference type="ARBA" id="ARBA00012438"/>
    </source>
</evidence>
<dbReference type="InterPro" id="IPR013587">
    <property type="entry name" value="Nitrate/nitrite_sensing"/>
</dbReference>
<dbReference type="Proteomes" id="UP000487268">
    <property type="component" value="Unassembled WGS sequence"/>
</dbReference>
<organism evidence="9 10">
    <name type="scientific">Actinomadura macrotermitis</name>
    <dbReference type="NCBI Taxonomy" id="2585200"/>
    <lineage>
        <taxon>Bacteria</taxon>
        <taxon>Bacillati</taxon>
        <taxon>Actinomycetota</taxon>
        <taxon>Actinomycetes</taxon>
        <taxon>Streptosporangiales</taxon>
        <taxon>Thermomonosporaceae</taxon>
        <taxon>Actinomadura</taxon>
    </lineage>
</organism>
<gene>
    <name evidence="9" type="ORF">ACRB68_39620</name>
</gene>
<keyword evidence="7" id="KW-0472">Membrane</keyword>
<evidence type="ECO:0000256" key="6">
    <source>
        <dbReference type="SAM" id="MobiDB-lite"/>
    </source>
</evidence>
<dbReference type="SMART" id="SM00387">
    <property type="entry name" value="HATPase_c"/>
    <property type="match status" value="1"/>
</dbReference>
<evidence type="ECO:0000313" key="10">
    <source>
        <dbReference type="Proteomes" id="UP000487268"/>
    </source>
</evidence>
<protein>
    <recommendedName>
        <fullName evidence="2">histidine kinase</fullName>
        <ecNumber evidence="2">2.7.13.3</ecNumber>
    </recommendedName>
</protein>
<dbReference type="SUPFAM" id="SSF55874">
    <property type="entry name" value="ATPase domain of HSP90 chaperone/DNA topoisomerase II/histidine kinase"/>
    <property type="match status" value="1"/>
</dbReference>
<keyword evidence="3" id="KW-0597">Phosphoprotein</keyword>
<feature type="compositionally biased region" description="Basic and acidic residues" evidence="6">
    <location>
        <begin position="721"/>
        <end position="732"/>
    </location>
</feature>
<keyword evidence="7" id="KW-0812">Transmembrane</keyword>
<evidence type="ECO:0000256" key="7">
    <source>
        <dbReference type="SAM" id="Phobius"/>
    </source>
</evidence>
<evidence type="ECO:0000259" key="8">
    <source>
        <dbReference type="SMART" id="SM00387"/>
    </source>
</evidence>
<dbReference type="GO" id="GO:0005886">
    <property type="term" value="C:plasma membrane"/>
    <property type="evidence" value="ECO:0007669"/>
    <property type="project" value="TreeGrafter"/>
</dbReference>
<keyword evidence="5" id="KW-0418">Kinase</keyword>
<dbReference type="Pfam" id="PF02518">
    <property type="entry name" value="HATPase_c"/>
    <property type="match status" value="1"/>
</dbReference>
<feature type="compositionally biased region" description="Basic and acidic residues" evidence="6">
    <location>
        <begin position="12"/>
        <end position="26"/>
    </location>
</feature>
<dbReference type="Pfam" id="PF08376">
    <property type="entry name" value="NIT"/>
    <property type="match status" value="1"/>
</dbReference>
<keyword evidence="7" id="KW-1133">Transmembrane helix</keyword>
<dbReference type="InterPro" id="IPR003594">
    <property type="entry name" value="HATPase_dom"/>
</dbReference>
<comment type="caution">
    <text evidence="9">The sequence shown here is derived from an EMBL/GenBank/DDBJ whole genome shotgun (WGS) entry which is preliminary data.</text>
</comment>
<feature type="region of interest" description="Disordered" evidence="6">
    <location>
        <begin position="1"/>
        <end position="26"/>
    </location>
</feature>
<feature type="region of interest" description="Disordered" evidence="6">
    <location>
        <begin position="659"/>
        <end position="765"/>
    </location>
</feature>
<evidence type="ECO:0000256" key="1">
    <source>
        <dbReference type="ARBA" id="ARBA00000085"/>
    </source>
</evidence>
<feature type="domain" description="Histidine kinase/HSP90-like ATPase" evidence="8">
    <location>
        <begin position="538"/>
        <end position="648"/>
    </location>
</feature>
<dbReference type="GO" id="GO:0000160">
    <property type="term" value="P:phosphorelay signal transduction system"/>
    <property type="evidence" value="ECO:0007669"/>
    <property type="project" value="TreeGrafter"/>
</dbReference>
<dbReference type="GO" id="GO:0004673">
    <property type="term" value="F:protein histidine kinase activity"/>
    <property type="evidence" value="ECO:0007669"/>
    <property type="project" value="UniProtKB-EC"/>
</dbReference>
<keyword evidence="4" id="KW-0808">Transferase</keyword>
<feature type="compositionally biased region" description="Basic residues" evidence="6">
    <location>
        <begin position="1"/>
        <end position="11"/>
    </location>
</feature>
<dbReference type="AlphaFoldDB" id="A0A7K0BXH2"/>
<evidence type="ECO:0000256" key="5">
    <source>
        <dbReference type="ARBA" id="ARBA00022777"/>
    </source>
</evidence>
<dbReference type="RefSeq" id="WP_153534208.1">
    <property type="nucleotide sequence ID" value="NZ_WEGH01000002.1"/>
</dbReference>
<keyword evidence="10" id="KW-1185">Reference proteome</keyword>
<dbReference type="Gene3D" id="3.30.565.10">
    <property type="entry name" value="Histidine kinase-like ATPase, C-terminal domain"/>
    <property type="match status" value="1"/>
</dbReference>
<dbReference type="OrthoDB" id="3502710at2"/>